<dbReference type="InterPro" id="IPR001288">
    <property type="entry name" value="Translation_initiation_fac_3"/>
</dbReference>
<keyword evidence="2" id="KW-0396">Initiation factor</keyword>
<reference evidence="7" key="1">
    <citation type="journal article" date="2016" name="Nature">
        <title>The genome of the seagrass Zostera marina reveals angiosperm adaptation to the sea.</title>
        <authorList>
            <person name="Olsen J.L."/>
            <person name="Rouze P."/>
            <person name="Verhelst B."/>
            <person name="Lin Y.-C."/>
            <person name="Bayer T."/>
            <person name="Collen J."/>
            <person name="Dattolo E."/>
            <person name="De Paoli E."/>
            <person name="Dittami S."/>
            <person name="Maumus F."/>
            <person name="Michel G."/>
            <person name="Kersting A."/>
            <person name="Lauritano C."/>
            <person name="Lohaus R."/>
            <person name="Toepel M."/>
            <person name="Tonon T."/>
            <person name="Vanneste K."/>
            <person name="Amirebrahimi M."/>
            <person name="Brakel J."/>
            <person name="Bostroem C."/>
            <person name="Chovatia M."/>
            <person name="Grimwood J."/>
            <person name="Jenkins J.W."/>
            <person name="Jueterbock A."/>
            <person name="Mraz A."/>
            <person name="Stam W.T."/>
            <person name="Tice H."/>
            <person name="Bornberg-Bauer E."/>
            <person name="Green P.J."/>
            <person name="Pearson G.A."/>
            <person name="Procaccini G."/>
            <person name="Duarte C.M."/>
            <person name="Schmutz J."/>
            <person name="Reusch T.B.H."/>
            <person name="Van de Peer Y."/>
        </authorList>
    </citation>
    <scope>NUCLEOTIDE SEQUENCE [LARGE SCALE GENOMIC DNA]</scope>
    <source>
        <strain evidence="7">cv. Finnish</strain>
    </source>
</reference>
<dbReference type="Pfam" id="PF05198">
    <property type="entry name" value="IF3_N"/>
    <property type="match status" value="1"/>
</dbReference>
<feature type="compositionally biased region" description="Low complexity" evidence="4">
    <location>
        <begin position="514"/>
        <end position="524"/>
    </location>
</feature>
<dbReference type="GO" id="GO:0003743">
    <property type="term" value="F:translation initiation factor activity"/>
    <property type="evidence" value="ECO:0000318"/>
    <property type="project" value="GO_Central"/>
</dbReference>
<feature type="compositionally biased region" description="Polar residues" evidence="4">
    <location>
        <begin position="395"/>
        <end position="419"/>
    </location>
</feature>
<feature type="compositionally biased region" description="Polar residues" evidence="4">
    <location>
        <begin position="486"/>
        <end position="497"/>
    </location>
</feature>
<feature type="compositionally biased region" description="Polar residues" evidence="4">
    <location>
        <begin position="434"/>
        <end position="444"/>
    </location>
</feature>
<feature type="compositionally biased region" description="Basic and acidic residues" evidence="4">
    <location>
        <begin position="330"/>
        <end position="340"/>
    </location>
</feature>
<keyword evidence="3" id="KW-0648">Protein biosynthesis</keyword>
<dbReference type="Gene3D" id="3.30.110.10">
    <property type="entry name" value="Translation initiation factor 3 (IF-3), C-terminal domain"/>
    <property type="match status" value="1"/>
</dbReference>
<dbReference type="Gene3D" id="3.10.20.80">
    <property type="entry name" value="Translation initiation factor 3 (IF-3), N-terminal domain"/>
    <property type="match status" value="1"/>
</dbReference>
<proteinExistence type="inferred from homology"/>
<evidence type="ECO:0000313" key="6">
    <source>
        <dbReference type="EMBL" id="KMZ62723.1"/>
    </source>
</evidence>
<feature type="domain" description="Translation initiation factor 3 N-terminal" evidence="5">
    <location>
        <begin position="94"/>
        <end position="159"/>
    </location>
</feature>
<comment type="similarity">
    <text evidence="1">Belongs to the IF-3 family.</text>
</comment>
<dbReference type="PANTHER" id="PTHR10938">
    <property type="entry name" value="TRANSLATION INITIATION FACTOR IF-3"/>
    <property type="match status" value="1"/>
</dbReference>
<dbReference type="SUPFAM" id="SSF55200">
    <property type="entry name" value="Translation initiation factor IF3, C-terminal domain"/>
    <property type="match status" value="1"/>
</dbReference>
<evidence type="ECO:0000256" key="2">
    <source>
        <dbReference type="ARBA" id="ARBA00022540"/>
    </source>
</evidence>
<evidence type="ECO:0000256" key="1">
    <source>
        <dbReference type="ARBA" id="ARBA00005439"/>
    </source>
</evidence>
<organism evidence="6 7">
    <name type="scientific">Zostera marina</name>
    <name type="common">Eelgrass</name>
    <dbReference type="NCBI Taxonomy" id="29655"/>
    <lineage>
        <taxon>Eukaryota</taxon>
        <taxon>Viridiplantae</taxon>
        <taxon>Streptophyta</taxon>
        <taxon>Embryophyta</taxon>
        <taxon>Tracheophyta</taxon>
        <taxon>Spermatophyta</taxon>
        <taxon>Magnoliopsida</taxon>
        <taxon>Liliopsida</taxon>
        <taxon>Zosteraceae</taxon>
        <taxon>Zostera</taxon>
    </lineage>
</organism>
<dbReference type="InterPro" id="IPR019814">
    <property type="entry name" value="Translation_initiation_fac_3_N"/>
</dbReference>
<accession>A0A0K9P175</accession>
<dbReference type="EMBL" id="LFYR01001330">
    <property type="protein sequence ID" value="KMZ62723.1"/>
    <property type="molecule type" value="Genomic_DNA"/>
</dbReference>
<dbReference type="PANTHER" id="PTHR10938:SF4">
    <property type="entry name" value="TRANSLATION INITIATION FACTOR IF3-1, MITOCHONDRIAL"/>
    <property type="match status" value="1"/>
</dbReference>
<dbReference type="AlphaFoldDB" id="A0A0K9P175"/>
<evidence type="ECO:0000313" key="7">
    <source>
        <dbReference type="Proteomes" id="UP000036987"/>
    </source>
</evidence>
<dbReference type="Proteomes" id="UP000036987">
    <property type="component" value="Unassembled WGS sequence"/>
</dbReference>
<gene>
    <name evidence="6" type="ORF">ZOSMA_44G01230</name>
</gene>
<dbReference type="GO" id="GO:0043022">
    <property type="term" value="F:ribosome binding"/>
    <property type="evidence" value="ECO:0000318"/>
    <property type="project" value="GO_Central"/>
</dbReference>
<dbReference type="InterPro" id="IPR036787">
    <property type="entry name" value="T_IF-3_N_sf"/>
</dbReference>
<evidence type="ECO:0000256" key="3">
    <source>
        <dbReference type="ARBA" id="ARBA00022917"/>
    </source>
</evidence>
<dbReference type="OrthoDB" id="21573at2759"/>
<dbReference type="InterPro" id="IPR036788">
    <property type="entry name" value="T_IF-3_C_sf"/>
</dbReference>
<dbReference type="GO" id="GO:0032790">
    <property type="term" value="P:ribosome disassembly"/>
    <property type="evidence" value="ECO:0000318"/>
    <property type="project" value="GO_Central"/>
</dbReference>
<dbReference type="SUPFAM" id="SSF54364">
    <property type="entry name" value="Translation initiation factor IF3, N-terminal domain"/>
    <property type="match status" value="1"/>
</dbReference>
<sequence length="543" mass="61378">MSIFWYRMGLNSKRSRHLSHQFCSYFFSSSGAMISVDRTCNYLIPKKLSLSTTRLLQSCVALQLQPRQFGSVRFFAAPSWAKKTQDKDAKVIHINEEITAQYVRLVTDEGHEVITRRDALYRAKSLDLDLVEVGSKADPPVCKIMDFNKEKFKKVARDKGLAKTRAESSIRIGVCKEVHFTGKIEQKDLEMKADTVKRIMERGYRVKIVAEPVKKHGEVSDAEREDLRSLLSRLYSLIEDISFIESPLRGEKRVVYMIVRHAKFGTKKNASKKVIKPNEENENNVHVESGNLDDHHSRHTIAALANSAPGMNSYPNQKNAPQSQMGTMDTKPKYKNDQKDLLVSNAPSPIPLPAVKNRYQMNVPPKGSSSVKAMFDRRQNNDQFVPGDHKFRGRNPSQLPSHDNGQLGSRQRQFPPDNSNFREKNPSQLPPRDNGQSGSRQRQFVSGDLKFRGKNPNWIPPRGNGQLDSRPQRQFVPGDPNFKGRNPSQLPPTSDYIQRQGKEHLGSKPPPSSLSPHDSSSTAPKNRFGMFSSPKGAAFDDQE</sequence>
<evidence type="ECO:0000256" key="4">
    <source>
        <dbReference type="SAM" id="MobiDB-lite"/>
    </source>
</evidence>
<dbReference type="STRING" id="29655.A0A0K9P175"/>
<evidence type="ECO:0000259" key="5">
    <source>
        <dbReference type="Pfam" id="PF05198"/>
    </source>
</evidence>
<name>A0A0K9P175_ZOSMR</name>
<comment type="caution">
    <text evidence="6">The sequence shown here is derived from an EMBL/GenBank/DDBJ whole genome shotgun (WGS) entry which is preliminary data.</text>
</comment>
<protein>
    <recommendedName>
        <fullName evidence="5">Translation initiation factor 3 N-terminal domain-containing protein</fullName>
    </recommendedName>
</protein>
<feature type="compositionally biased region" description="Polar residues" evidence="4">
    <location>
        <begin position="309"/>
        <end position="327"/>
    </location>
</feature>
<dbReference type="NCBIfam" id="TIGR00168">
    <property type="entry name" value="infC"/>
    <property type="match status" value="1"/>
</dbReference>
<keyword evidence="7" id="KW-1185">Reference proteome</keyword>
<feature type="region of interest" description="Disordered" evidence="4">
    <location>
        <begin position="307"/>
        <end position="543"/>
    </location>
</feature>